<feature type="region of interest" description="Disordered" evidence="1">
    <location>
        <begin position="455"/>
        <end position="476"/>
    </location>
</feature>
<name>A0ABU1A864_9LACO</name>
<dbReference type="Pfam" id="PF05133">
    <property type="entry name" value="SPP1_portal"/>
    <property type="match status" value="1"/>
</dbReference>
<organism evidence="2 3">
    <name type="scientific">Lactiplantibacillus brownii</name>
    <dbReference type="NCBI Taxonomy" id="3069269"/>
    <lineage>
        <taxon>Bacteria</taxon>
        <taxon>Bacillati</taxon>
        <taxon>Bacillota</taxon>
        <taxon>Bacilli</taxon>
        <taxon>Lactobacillales</taxon>
        <taxon>Lactobacillaceae</taxon>
        <taxon>Lactiplantibacillus</taxon>
    </lineage>
</organism>
<gene>
    <name evidence="2" type="ORF">RA086_05555</name>
</gene>
<protein>
    <submittedName>
        <fullName evidence="2">Phage portal protein</fullName>
    </submittedName>
</protein>
<evidence type="ECO:0000256" key="1">
    <source>
        <dbReference type="SAM" id="MobiDB-lite"/>
    </source>
</evidence>
<keyword evidence="3" id="KW-1185">Reference proteome</keyword>
<proteinExistence type="predicted"/>
<dbReference type="EMBL" id="JAVCWF010000001">
    <property type="protein sequence ID" value="MDQ7937092.1"/>
    <property type="molecule type" value="Genomic_DNA"/>
</dbReference>
<accession>A0ABU1A864</accession>
<evidence type="ECO:0000313" key="2">
    <source>
        <dbReference type="EMBL" id="MDQ7937092.1"/>
    </source>
</evidence>
<sequence>MEVKPMIELLKRTDPRRVKFAEKFRRSLRYYSNENDITLRNNGESKTNDDGKDEILRHADNRVSSNFHQLLVDQEAGYLATVPPAIDVEDEALNDEIKEALGDNFNLRLNQLVVDSSNAGIAWLHYWIDDDNQFRYGVVPPDQVTPIYSNDLDRKLLALRRSYKQLDPDTAKYYSIHEYWTSDDVTVFKSRLPDYSDLTTMDDRFSITDVSSGQDLGASSSIKHGFGRIPFIGFPKNKYERPDLFKYKGLVDVYDDVFNGFVNDLDDVQQVILVLTNYGGTDLDIFMKTLKENKAVKMDSIGPGDKSGVDKLTIDIPVEARDNVLQRTDSKIFVDGQGINPVDFKAIGNASGTAIKALYGHLELKASVTESYFRDSITELVRAIMRWLKVSDADGRSITQTWTRTSIQNDLEQAQTLAQVAQYSSAETIAKGNPLVPSDGWQDEVKARQDDIVVNDGYGNQQAQDDLNDGGKDGEA</sequence>
<comment type="caution">
    <text evidence="2">The sequence shown here is derived from an EMBL/GenBank/DDBJ whole genome shotgun (WGS) entry which is preliminary data.</text>
</comment>
<dbReference type="InterPro" id="IPR021145">
    <property type="entry name" value="Portal_protein_SPP1_Gp6-like"/>
</dbReference>
<dbReference type="Proteomes" id="UP001227831">
    <property type="component" value="Unassembled WGS sequence"/>
</dbReference>
<dbReference type="RefSeq" id="WP_308702867.1">
    <property type="nucleotide sequence ID" value="NZ_AP027463.1"/>
</dbReference>
<evidence type="ECO:0000313" key="3">
    <source>
        <dbReference type="Proteomes" id="UP001227831"/>
    </source>
</evidence>
<reference evidence="2 3" key="1">
    <citation type="journal article" date="2023" name="Int. J. Syst. Evol. Microbiol.">
        <title>Lactiplantibacillus brownii sp. nov., a novel psychrotolerant species isolated from sauerkraut.</title>
        <authorList>
            <person name="Heng Y.C."/>
            <person name="Silvaraju S."/>
            <person name="Lee J.K.Y."/>
            <person name="Kittelmann S."/>
        </authorList>
    </citation>
    <scope>NUCLEOTIDE SEQUENCE [LARGE SCALE GENOMIC DNA]</scope>
    <source>
        <strain evidence="2 3">WILCCON 0030</strain>
    </source>
</reference>